<protein>
    <recommendedName>
        <fullName evidence="6">FMN dependent NADH:quinone oxidoreductase</fullName>
        <ecNumber evidence="6">1.6.5.-</ecNumber>
    </recommendedName>
    <alternativeName>
        <fullName evidence="6">Azo-dye reductase</fullName>
    </alternativeName>
    <alternativeName>
        <fullName evidence="6">FMN-dependent NADH-azo compound oxidoreductase</fullName>
    </alternativeName>
    <alternativeName>
        <fullName evidence="6">FMN-dependent NADH-azoreductase</fullName>
        <ecNumber evidence="6">1.7.1.17</ecNumber>
    </alternativeName>
</protein>
<dbReference type="Pfam" id="PF02525">
    <property type="entry name" value="Flavodoxin_2"/>
    <property type="match status" value="1"/>
</dbReference>
<dbReference type="Proteomes" id="UP001499915">
    <property type="component" value="Unassembled WGS sequence"/>
</dbReference>
<comment type="caution">
    <text evidence="8">The sequence shown here is derived from an EMBL/GenBank/DDBJ whole genome shotgun (WGS) entry which is preliminary data.</text>
</comment>
<comment type="cofactor">
    <cofactor evidence="6">
        <name>FMN</name>
        <dbReference type="ChEBI" id="CHEBI:58210"/>
    </cofactor>
    <text evidence="6">Binds 1 FMN per subunit.</text>
</comment>
<dbReference type="HAMAP" id="MF_01216">
    <property type="entry name" value="Azoreductase_type1"/>
    <property type="match status" value="1"/>
</dbReference>
<sequence>MKKILVVTASARYEGAHSRAMSRLFIEKAKALFPGAEIMERDLTAEPLPAVSEEMLSGFFAKNDALPERVQASLSLSNRLSQELLAADLVVIATPMYNFNVPASLKAWIDLVVRPGVTFEKVADGKLRGLCRGKSAMVLCSMGGAFARHHTNLVEPYLKIIADFIGLEKVQFAYMEGTAQASFDEEVSLCRVEQEIERFLQES</sequence>
<dbReference type="RefSeq" id="WP_343808989.1">
    <property type="nucleotide sequence ID" value="NZ_BAAAET010000008.1"/>
</dbReference>
<evidence type="ECO:0000256" key="6">
    <source>
        <dbReference type="HAMAP-Rule" id="MF_01216"/>
    </source>
</evidence>
<feature type="binding site" evidence="6">
    <location>
        <position position="10"/>
    </location>
    <ligand>
        <name>FMN</name>
        <dbReference type="ChEBI" id="CHEBI:58210"/>
    </ligand>
</feature>
<comment type="function">
    <text evidence="6">Also exhibits azoreductase activity. Catalyzes the reductive cleavage of the azo bond in aromatic azo compounds to the corresponding amines.</text>
</comment>
<dbReference type="EC" id="1.6.5.-" evidence="6"/>
<feature type="binding site" evidence="6">
    <location>
        <begin position="96"/>
        <end position="99"/>
    </location>
    <ligand>
        <name>FMN</name>
        <dbReference type="ChEBI" id="CHEBI:58210"/>
    </ligand>
</feature>
<dbReference type="InterPro" id="IPR023048">
    <property type="entry name" value="NADH:quinone_OxRdtase_FMN_depd"/>
</dbReference>
<dbReference type="EMBL" id="BAAAET010000008">
    <property type="protein sequence ID" value="GAA0702560.1"/>
    <property type="molecule type" value="Genomic_DNA"/>
</dbReference>
<keyword evidence="9" id="KW-1185">Reference proteome</keyword>
<evidence type="ECO:0000256" key="1">
    <source>
        <dbReference type="ARBA" id="ARBA00022630"/>
    </source>
</evidence>
<feature type="domain" description="Flavodoxin-like fold" evidence="7">
    <location>
        <begin position="2"/>
        <end position="186"/>
    </location>
</feature>
<dbReference type="SUPFAM" id="SSF52218">
    <property type="entry name" value="Flavoproteins"/>
    <property type="match status" value="1"/>
</dbReference>
<keyword evidence="1 6" id="KW-0285">Flavoprotein</keyword>
<dbReference type="PANTHER" id="PTHR43741:SF2">
    <property type="entry name" value="FMN-DEPENDENT NADH:QUINONE OXIDOREDUCTASE"/>
    <property type="match status" value="1"/>
</dbReference>
<comment type="similarity">
    <text evidence="6">Belongs to the azoreductase type 1 family.</text>
</comment>
<dbReference type="InterPro" id="IPR003680">
    <property type="entry name" value="Flavodoxin_fold"/>
</dbReference>
<accession>A0ABN1IBJ0</accession>
<evidence type="ECO:0000313" key="8">
    <source>
        <dbReference type="EMBL" id="GAA0702560.1"/>
    </source>
</evidence>
<keyword evidence="2 6" id="KW-0288">FMN</keyword>
<comment type="catalytic activity">
    <reaction evidence="6">
        <text>2 a quinone + NADH + H(+) = 2 a 1,4-benzosemiquinone + NAD(+)</text>
        <dbReference type="Rhea" id="RHEA:65952"/>
        <dbReference type="ChEBI" id="CHEBI:15378"/>
        <dbReference type="ChEBI" id="CHEBI:57540"/>
        <dbReference type="ChEBI" id="CHEBI:57945"/>
        <dbReference type="ChEBI" id="CHEBI:132124"/>
        <dbReference type="ChEBI" id="CHEBI:134225"/>
    </reaction>
</comment>
<name>A0ABN1IBJ0_9GAMM</name>
<organism evidence="8 9">
    <name type="scientific">Marinobacterium maritimum</name>
    <dbReference type="NCBI Taxonomy" id="500162"/>
    <lineage>
        <taxon>Bacteria</taxon>
        <taxon>Pseudomonadati</taxon>
        <taxon>Pseudomonadota</taxon>
        <taxon>Gammaproteobacteria</taxon>
        <taxon>Oceanospirillales</taxon>
        <taxon>Oceanospirillaceae</taxon>
        <taxon>Marinobacterium</taxon>
    </lineage>
</organism>
<evidence type="ECO:0000259" key="7">
    <source>
        <dbReference type="Pfam" id="PF02525"/>
    </source>
</evidence>
<evidence type="ECO:0000256" key="5">
    <source>
        <dbReference type="ARBA" id="ARBA00048542"/>
    </source>
</evidence>
<comment type="function">
    <text evidence="6">Quinone reductase that provides resistance to thiol-specific stress caused by electrophilic quinones.</text>
</comment>
<feature type="binding site" evidence="6">
    <location>
        <begin position="141"/>
        <end position="144"/>
    </location>
    <ligand>
        <name>FMN</name>
        <dbReference type="ChEBI" id="CHEBI:58210"/>
    </ligand>
</feature>
<gene>
    <name evidence="8" type="primary">azoR3</name>
    <name evidence="6" type="synonym">azoR</name>
    <name evidence="8" type="ORF">GCM10009104_34900</name>
</gene>
<evidence type="ECO:0000256" key="4">
    <source>
        <dbReference type="ARBA" id="ARBA00023027"/>
    </source>
</evidence>
<evidence type="ECO:0000256" key="3">
    <source>
        <dbReference type="ARBA" id="ARBA00023002"/>
    </source>
</evidence>
<dbReference type="Gene3D" id="3.40.50.360">
    <property type="match status" value="1"/>
</dbReference>
<comment type="catalytic activity">
    <reaction evidence="5">
        <text>N,N-dimethyl-1,4-phenylenediamine + anthranilate + 2 NAD(+) = 2-(4-dimethylaminophenyl)diazenylbenzoate + 2 NADH + 2 H(+)</text>
        <dbReference type="Rhea" id="RHEA:55872"/>
        <dbReference type="ChEBI" id="CHEBI:15378"/>
        <dbReference type="ChEBI" id="CHEBI:15783"/>
        <dbReference type="ChEBI" id="CHEBI:16567"/>
        <dbReference type="ChEBI" id="CHEBI:57540"/>
        <dbReference type="ChEBI" id="CHEBI:57945"/>
        <dbReference type="ChEBI" id="CHEBI:71579"/>
        <dbReference type="EC" id="1.7.1.17"/>
    </reaction>
    <physiologicalReaction direction="right-to-left" evidence="5">
        <dbReference type="Rhea" id="RHEA:55874"/>
    </physiologicalReaction>
</comment>
<keyword evidence="4 6" id="KW-0520">NAD</keyword>
<dbReference type="InterPro" id="IPR050104">
    <property type="entry name" value="FMN-dep_NADH:Q_OxRdtase_AzoR1"/>
</dbReference>
<dbReference type="PANTHER" id="PTHR43741">
    <property type="entry name" value="FMN-DEPENDENT NADH-AZOREDUCTASE 1"/>
    <property type="match status" value="1"/>
</dbReference>
<proteinExistence type="inferred from homology"/>
<keyword evidence="3 6" id="KW-0560">Oxidoreductase</keyword>
<evidence type="ECO:0000313" key="9">
    <source>
        <dbReference type="Proteomes" id="UP001499915"/>
    </source>
</evidence>
<comment type="caution">
    <text evidence="6">Lacks conserved residue(s) required for the propagation of feature annotation.</text>
</comment>
<reference evidence="8 9" key="1">
    <citation type="journal article" date="2019" name="Int. J. Syst. Evol. Microbiol.">
        <title>The Global Catalogue of Microorganisms (GCM) 10K type strain sequencing project: providing services to taxonomists for standard genome sequencing and annotation.</title>
        <authorList>
            <consortium name="The Broad Institute Genomics Platform"/>
            <consortium name="The Broad Institute Genome Sequencing Center for Infectious Disease"/>
            <person name="Wu L."/>
            <person name="Ma J."/>
        </authorList>
    </citation>
    <scope>NUCLEOTIDE SEQUENCE [LARGE SCALE GENOMIC DNA]</scope>
    <source>
        <strain evidence="8 9">JCM 15134</strain>
    </source>
</reference>
<dbReference type="EC" id="1.7.1.17" evidence="6"/>
<dbReference type="InterPro" id="IPR029039">
    <property type="entry name" value="Flavoprotein-like_sf"/>
</dbReference>
<evidence type="ECO:0000256" key="2">
    <source>
        <dbReference type="ARBA" id="ARBA00022643"/>
    </source>
</evidence>
<comment type="subunit">
    <text evidence="6">Homodimer.</text>
</comment>